<proteinExistence type="predicted"/>
<comment type="caution">
    <text evidence="1">The sequence shown here is derived from an EMBL/GenBank/DDBJ whole genome shotgun (WGS) entry which is preliminary data.</text>
</comment>
<gene>
    <name evidence="1" type="ORF">KGQ19_22395</name>
</gene>
<organism evidence="1 2">
    <name type="scientific">Catenulispora pinistramenti</name>
    <dbReference type="NCBI Taxonomy" id="2705254"/>
    <lineage>
        <taxon>Bacteria</taxon>
        <taxon>Bacillati</taxon>
        <taxon>Actinomycetota</taxon>
        <taxon>Actinomycetes</taxon>
        <taxon>Catenulisporales</taxon>
        <taxon>Catenulisporaceae</taxon>
        <taxon>Catenulispora</taxon>
    </lineage>
</organism>
<protein>
    <submittedName>
        <fullName evidence="1">Uncharacterized protein</fullName>
    </submittedName>
</protein>
<name>A0ABS5KUA6_9ACTN</name>
<accession>A0ABS5KUA6</accession>
<evidence type="ECO:0000313" key="2">
    <source>
        <dbReference type="Proteomes" id="UP000730482"/>
    </source>
</evidence>
<keyword evidence="2" id="KW-1185">Reference proteome</keyword>
<dbReference type="RefSeq" id="WP_212011177.1">
    <property type="nucleotide sequence ID" value="NZ_JAAFYZ010000077.1"/>
</dbReference>
<reference evidence="1 2" key="1">
    <citation type="submission" date="2020-02" db="EMBL/GenBank/DDBJ databases">
        <title>Acidophilic actinobacteria isolated from forest soil.</title>
        <authorList>
            <person name="Golinska P."/>
        </authorList>
    </citation>
    <scope>NUCLEOTIDE SEQUENCE [LARGE SCALE GENOMIC DNA]</scope>
    <source>
        <strain evidence="1 2">NL8</strain>
    </source>
</reference>
<sequence length="127" mass="13647">MGSIPGVPESDLEDRLARWAQLCSAPVPPPGRRFYSITYLHNGTLWTATVGETLRGTKTKTRRSATAPVAVSTPVSDPATVLAILPGDPLFHVVTDAGPTVKFISAWENPYMVGIHDIQGSTRFDTA</sequence>
<evidence type="ECO:0000313" key="1">
    <source>
        <dbReference type="EMBL" id="MBS2549618.1"/>
    </source>
</evidence>
<dbReference type="EMBL" id="JAAFYZ010000077">
    <property type="protein sequence ID" value="MBS2549618.1"/>
    <property type="molecule type" value="Genomic_DNA"/>
</dbReference>
<dbReference type="Proteomes" id="UP000730482">
    <property type="component" value="Unassembled WGS sequence"/>
</dbReference>